<name>A0A1M5AVU7_9BACT</name>
<gene>
    <name evidence="1" type="ORF">SAMN02745131_02376</name>
</gene>
<dbReference type="InterPro" id="IPR039556">
    <property type="entry name" value="ICL/PEPM"/>
</dbReference>
<proteinExistence type="predicted"/>
<dbReference type="Gene3D" id="3.20.20.60">
    <property type="entry name" value="Phosphoenolpyruvate-binding domains"/>
    <property type="match status" value="1"/>
</dbReference>
<evidence type="ECO:0000313" key="1">
    <source>
        <dbReference type="EMBL" id="SHF34359.1"/>
    </source>
</evidence>
<reference evidence="1 2" key="1">
    <citation type="submission" date="2016-11" db="EMBL/GenBank/DDBJ databases">
        <authorList>
            <person name="Jaros S."/>
            <person name="Januszkiewicz K."/>
            <person name="Wedrychowicz H."/>
        </authorList>
    </citation>
    <scope>NUCLEOTIDE SEQUENCE [LARGE SCALE GENOMIC DNA]</scope>
    <source>
        <strain evidence="1 2">DSM 18119</strain>
    </source>
</reference>
<sequence length="284" mass="31204">MVTQKEKAVIFHQLHHNGELLILPNIWDPLGALLLESIGYKAVATASASIAYSNGYYDGEHIPLTALLDLFRKIVNSVSVPVTADFESGYASNEEQLQENIIQLLDTGIVGINIEDTDTRTHTLNGTDVQCRKISLIRKLADEKGIPLFINARTDVFIHAGLFSTAEEKLKETIERGKAYKDAGADGFYPIVMSQPGDIEQVVRHVQLPINIITIPGIPEIEVLQSMGVARLSLGPSFLKVALRAMKNLAEELKSYKGLETITANEVTSDYLKALISKSSKTDE</sequence>
<dbReference type="GO" id="GO:0016829">
    <property type="term" value="F:lyase activity"/>
    <property type="evidence" value="ECO:0007669"/>
    <property type="project" value="UniProtKB-KW"/>
</dbReference>
<dbReference type="RefSeq" id="WP_072835548.1">
    <property type="nucleotide sequence ID" value="NZ_FQUU01000009.1"/>
</dbReference>
<dbReference type="PANTHER" id="PTHR42905:SF16">
    <property type="entry name" value="CARBOXYPHOSPHONOENOLPYRUVATE PHOSPHONOMUTASE-LIKE PROTEIN (AFU_ORTHOLOGUE AFUA_5G07230)"/>
    <property type="match status" value="1"/>
</dbReference>
<dbReference type="PANTHER" id="PTHR42905">
    <property type="entry name" value="PHOSPHOENOLPYRUVATE CARBOXYLASE"/>
    <property type="match status" value="1"/>
</dbReference>
<keyword evidence="2" id="KW-1185">Reference proteome</keyword>
<dbReference type="InterPro" id="IPR015813">
    <property type="entry name" value="Pyrv/PenolPyrv_kinase-like_dom"/>
</dbReference>
<dbReference type="Proteomes" id="UP000184048">
    <property type="component" value="Unassembled WGS sequence"/>
</dbReference>
<dbReference type="STRING" id="1121884.SAMN02745131_02376"/>
<accession>A0A1M5AVU7</accession>
<dbReference type="EMBL" id="FQUU01000009">
    <property type="protein sequence ID" value="SHF34359.1"/>
    <property type="molecule type" value="Genomic_DNA"/>
</dbReference>
<dbReference type="SUPFAM" id="SSF51621">
    <property type="entry name" value="Phosphoenolpyruvate/pyruvate domain"/>
    <property type="match status" value="1"/>
</dbReference>
<keyword evidence="1" id="KW-0456">Lyase</keyword>
<evidence type="ECO:0000313" key="2">
    <source>
        <dbReference type="Proteomes" id="UP000184048"/>
    </source>
</evidence>
<dbReference type="Pfam" id="PF13714">
    <property type="entry name" value="PEP_mutase"/>
    <property type="match status" value="1"/>
</dbReference>
<dbReference type="AlphaFoldDB" id="A0A1M5AVU7"/>
<dbReference type="InterPro" id="IPR040442">
    <property type="entry name" value="Pyrv_kinase-like_dom_sf"/>
</dbReference>
<protein>
    <submittedName>
        <fullName evidence="1">2-Methylisocitrate lyase, PEP mutase family</fullName>
    </submittedName>
</protein>
<organism evidence="1 2">
    <name type="scientific">Flavisolibacter ginsengisoli DSM 18119</name>
    <dbReference type="NCBI Taxonomy" id="1121884"/>
    <lineage>
        <taxon>Bacteria</taxon>
        <taxon>Pseudomonadati</taxon>
        <taxon>Bacteroidota</taxon>
        <taxon>Chitinophagia</taxon>
        <taxon>Chitinophagales</taxon>
        <taxon>Chitinophagaceae</taxon>
        <taxon>Flavisolibacter</taxon>
    </lineage>
</organism>
<dbReference type="OrthoDB" id="9780430at2"/>
<dbReference type="CDD" id="cd00377">
    <property type="entry name" value="ICL_PEPM"/>
    <property type="match status" value="1"/>
</dbReference>